<dbReference type="InterPro" id="IPR001398">
    <property type="entry name" value="Macrophage_inhib_fac"/>
</dbReference>
<evidence type="ECO:0000256" key="11">
    <source>
        <dbReference type="ARBA" id="ARBA00041912"/>
    </source>
</evidence>
<feature type="transmembrane region" description="Helical" evidence="13">
    <location>
        <begin position="29"/>
        <end position="51"/>
    </location>
</feature>
<evidence type="ECO:0000256" key="1">
    <source>
        <dbReference type="ARBA" id="ARBA00004613"/>
    </source>
</evidence>
<dbReference type="Proteomes" id="UP000008553">
    <property type="component" value="Unassembled WGS sequence"/>
</dbReference>
<dbReference type="PANTHER" id="PTHR11954:SF6">
    <property type="entry name" value="MACROPHAGE MIGRATION INHIBITORY FACTOR"/>
    <property type="match status" value="1"/>
</dbReference>
<gene>
    <name evidence="14" type="ORF">PY05452</name>
</gene>
<dbReference type="STRING" id="73239.Q7RDH0"/>
<keyword evidence="15" id="KW-1185">Reference proteome</keyword>
<evidence type="ECO:0000313" key="14">
    <source>
        <dbReference type="EMBL" id="EAA17477.1"/>
    </source>
</evidence>
<dbReference type="InParanoid" id="Q7RDH0"/>
<dbReference type="Gene3D" id="3.30.429.10">
    <property type="entry name" value="Macrophage Migration Inhibitory Factor"/>
    <property type="match status" value="1"/>
</dbReference>
<evidence type="ECO:0000256" key="12">
    <source>
        <dbReference type="ARBA" id="ARBA00042730"/>
    </source>
</evidence>
<keyword evidence="13" id="KW-0812">Transmembrane</keyword>
<sequence>MNYLKLVTHFIFISSSFHFYFYSHSHFHFLSIFIFFPFSFSFPFSCLYLSISNVLGKPVAYIMSNYDYQKNLRFSGSNEGYCFVRLTSIGGINRSNNSSLADKITKILSNHLGVKPRRVYIEFRDCSAQNFAFSGSLFG</sequence>
<dbReference type="PaxDb" id="73239-Q7RDH0"/>
<keyword evidence="5" id="KW-0413">Isomerase</keyword>
<dbReference type="PANTHER" id="PTHR11954">
    <property type="entry name" value="D-DOPACHROME DECARBOXYLASE"/>
    <property type="match status" value="1"/>
</dbReference>
<name>Q7RDH0_PLAYO</name>
<dbReference type="SUPFAM" id="SSF55331">
    <property type="entry name" value="Tautomerase/MIF"/>
    <property type="match status" value="1"/>
</dbReference>
<dbReference type="AlphaFoldDB" id="Q7RDH0"/>
<reference evidence="14 15" key="1">
    <citation type="journal article" date="2002" name="Nature">
        <title>Genome sequence and comparative analysis of the model rodent malaria parasite Plasmodium yoelii yoelii.</title>
        <authorList>
            <person name="Carlton J.M."/>
            <person name="Angiuoli S.V."/>
            <person name="Suh B.B."/>
            <person name="Kooij T.W."/>
            <person name="Pertea M."/>
            <person name="Silva J.C."/>
            <person name="Ermolaeva M.D."/>
            <person name="Allen J.E."/>
            <person name="Selengut J.D."/>
            <person name="Koo H.L."/>
            <person name="Peterson J.D."/>
            <person name="Pop M."/>
            <person name="Kosack D.S."/>
            <person name="Shumway M.F."/>
            <person name="Bidwell S.L."/>
            <person name="Shallom S.J."/>
            <person name="van Aken S.E."/>
            <person name="Riedmuller S.B."/>
            <person name="Feldblyum T.V."/>
            <person name="Cho J.K."/>
            <person name="Quackenbush J."/>
            <person name="Sedegah M."/>
            <person name="Shoaibi A."/>
            <person name="Cummings L.M."/>
            <person name="Florens L."/>
            <person name="Yates J.R."/>
            <person name="Raine J.D."/>
            <person name="Sinden R.E."/>
            <person name="Harris M.A."/>
            <person name="Cunningham D.A."/>
            <person name="Preiser P.R."/>
            <person name="Bergman L.W."/>
            <person name="Vaidya A.B."/>
            <person name="van Lin L.H."/>
            <person name="Janse C.J."/>
            <person name="Waters A.P."/>
            <person name="Smith H.O."/>
            <person name="White O.R."/>
            <person name="Salzberg S.L."/>
            <person name="Venter J.C."/>
            <person name="Fraser C.M."/>
            <person name="Hoffman S.L."/>
            <person name="Gardner M.J."/>
            <person name="Carucci D.J."/>
        </authorList>
    </citation>
    <scope>NUCLEOTIDE SEQUENCE [LARGE SCALE GENOMIC DNA]</scope>
    <source>
        <strain evidence="14 15">17XNL</strain>
    </source>
</reference>
<dbReference type="FunCoup" id="Q7RDH0">
    <property type="interactions" value="2"/>
</dbReference>
<dbReference type="GO" id="GO:0005125">
    <property type="term" value="F:cytokine activity"/>
    <property type="evidence" value="ECO:0007669"/>
    <property type="project" value="UniProtKB-KW"/>
</dbReference>
<evidence type="ECO:0000256" key="8">
    <source>
        <dbReference type="ARBA" id="ARBA00038932"/>
    </source>
</evidence>
<evidence type="ECO:0000313" key="15">
    <source>
        <dbReference type="Proteomes" id="UP000008553"/>
    </source>
</evidence>
<evidence type="ECO:0000256" key="2">
    <source>
        <dbReference type="ARBA" id="ARBA00005851"/>
    </source>
</evidence>
<comment type="catalytic activity">
    <reaction evidence="6">
        <text>3-phenylpyruvate = enol-phenylpyruvate</text>
        <dbReference type="Rhea" id="RHEA:17097"/>
        <dbReference type="ChEBI" id="CHEBI:16815"/>
        <dbReference type="ChEBI" id="CHEBI:18005"/>
        <dbReference type="EC" id="5.3.2.1"/>
    </reaction>
</comment>
<evidence type="ECO:0000256" key="9">
    <source>
        <dbReference type="ARBA" id="ARBA00039086"/>
    </source>
</evidence>
<comment type="catalytic activity">
    <reaction evidence="7">
        <text>L-dopachrome = 5,6-dihydroxyindole-2-carboxylate</text>
        <dbReference type="Rhea" id="RHEA:13041"/>
        <dbReference type="ChEBI" id="CHEBI:16875"/>
        <dbReference type="ChEBI" id="CHEBI:57509"/>
        <dbReference type="EC" id="5.3.3.12"/>
    </reaction>
</comment>
<accession>Q7RDH0</accession>
<organism evidence="14 15">
    <name type="scientific">Plasmodium yoelii yoelii</name>
    <dbReference type="NCBI Taxonomy" id="73239"/>
    <lineage>
        <taxon>Eukaryota</taxon>
        <taxon>Sar</taxon>
        <taxon>Alveolata</taxon>
        <taxon>Apicomplexa</taxon>
        <taxon>Aconoidasida</taxon>
        <taxon>Haemosporida</taxon>
        <taxon>Plasmodiidae</taxon>
        <taxon>Plasmodium</taxon>
        <taxon>Plasmodium (Vinckeia)</taxon>
    </lineage>
</organism>
<comment type="subcellular location">
    <subcellularLocation>
        <location evidence="1">Secreted</location>
    </subcellularLocation>
</comment>
<dbReference type="InterPro" id="IPR014347">
    <property type="entry name" value="Tautomerase/MIF_sf"/>
</dbReference>
<evidence type="ECO:0000256" key="4">
    <source>
        <dbReference type="ARBA" id="ARBA00022525"/>
    </source>
</evidence>
<comment type="caution">
    <text evidence="14">The sequence shown here is derived from an EMBL/GenBank/DDBJ whole genome shotgun (WGS) entry which is preliminary data.</text>
</comment>
<dbReference type="EMBL" id="AABL01001732">
    <property type="protein sequence ID" value="EAA17477.1"/>
    <property type="molecule type" value="Genomic_DNA"/>
</dbReference>
<evidence type="ECO:0000256" key="13">
    <source>
        <dbReference type="SAM" id="Phobius"/>
    </source>
</evidence>
<evidence type="ECO:0000256" key="3">
    <source>
        <dbReference type="ARBA" id="ARBA00022514"/>
    </source>
</evidence>
<evidence type="ECO:0000256" key="5">
    <source>
        <dbReference type="ARBA" id="ARBA00023235"/>
    </source>
</evidence>
<dbReference type="EC" id="5.3.2.1" evidence="9"/>
<evidence type="ECO:0000256" key="10">
    <source>
        <dbReference type="ARBA" id="ARBA00041631"/>
    </source>
</evidence>
<protein>
    <recommendedName>
        <fullName evidence="12">L-dopachrome isomerase</fullName>
        <ecNumber evidence="9">5.3.2.1</ecNumber>
        <ecNumber evidence="8">5.3.3.12</ecNumber>
    </recommendedName>
    <alternativeName>
        <fullName evidence="10">L-dopachrome tautomerase</fullName>
    </alternativeName>
    <alternativeName>
        <fullName evidence="11">Phenylpyruvate tautomerase</fullName>
    </alternativeName>
</protein>
<keyword evidence="13" id="KW-1133">Transmembrane helix</keyword>
<keyword evidence="3" id="KW-0202">Cytokine</keyword>
<evidence type="ECO:0000256" key="6">
    <source>
        <dbReference type="ARBA" id="ARBA00036735"/>
    </source>
</evidence>
<dbReference type="EC" id="5.3.3.12" evidence="8"/>
<evidence type="ECO:0000256" key="7">
    <source>
        <dbReference type="ARBA" id="ARBA00036823"/>
    </source>
</evidence>
<dbReference type="GO" id="GO:0004167">
    <property type="term" value="F:dopachrome isomerase activity"/>
    <property type="evidence" value="ECO:0007669"/>
    <property type="project" value="UniProtKB-EC"/>
</dbReference>
<keyword evidence="13" id="KW-0472">Membrane</keyword>
<proteinExistence type="inferred from homology"/>
<dbReference type="Pfam" id="PF01187">
    <property type="entry name" value="MIF"/>
    <property type="match status" value="1"/>
</dbReference>
<keyword evidence="4" id="KW-0964">Secreted</keyword>
<dbReference type="GO" id="GO:0005615">
    <property type="term" value="C:extracellular space"/>
    <property type="evidence" value="ECO:0007669"/>
    <property type="project" value="UniProtKB-KW"/>
</dbReference>
<dbReference type="GO" id="GO:0050178">
    <property type="term" value="F:phenylpyruvate tautomerase activity"/>
    <property type="evidence" value="ECO:0007669"/>
    <property type="project" value="UniProtKB-EC"/>
</dbReference>
<comment type="similarity">
    <text evidence="2">Belongs to the MIF family.</text>
</comment>